<dbReference type="Gene3D" id="3.10.105.10">
    <property type="entry name" value="Dipeptide-binding Protein, Domain 3"/>
    <property type="match status" value="1"/>
</dbReference>
<reference evidence="3 4" key="1">
    <citation type="submission" date="2022-09" db="EMBL/GenBank/DDBJ databases">
        <title>Enrichment on poylsaccharides allowed isolation of novel metabolic and taxonomic groups of Haloarchaea.</title>
        <authorList>
            <person name="Sorokin D.Y."/>
            <person name="Elcheninov A.G."/>
            <person name="Khizhniak T.V."/>
            <person name="Kolganova T.V."/>
            <person name="Kublanov I.V."/>
        </authorList>
    </citation>
    <scope>NUCLEOTIDE SEQUENCE [LARGE SCALE GENOMIC DNA]</scope>
    <source>
        <strain evidence="3 4">AArc-curdl1</strain>
    </source>
</reference>
<dbReference type="AlphaFoldDB" id="A0AAP2Z634"/>
<dbReference type="PANTHER" id="PTHR30290">
    <property type="entry name" value="PERIPLASMIC BINDING COMPONENT OF ABC TRANSPORTER"/>
    <property type="match status" value="1"/>
</dbReference>
<dbReference type="InterPro" id="IPR000914">
    <property type="entry name" value="SBP_5_dom"/>
</dbReference>
<dbReference type="GO" id="GO:1904680">
    <property type="term" value="F:peptide transmembrane transporter activity"/>
    <property type="evidence" value="ECO:0007669"/>
    <property type="project" value="TreeGrafter"/>
</dbReference>
<dbReference type="Pfam" id="PF00496">
    <property type="entry name" value="SBP_bac_5"/>
    <property type="match status" value="1"/>
</dbReference>
<proteinExistence type="predicted"/>
<comment type="caution">
    <text evidence="3">The sequence shown here is derived from an EMBL/GenBank/DDBJ whole genome shotgun (WGS) entry which is preliminary data.</text>
</comment>
<name>A0AAP2Z634_9EURY</name>
<evidence type="ECO:0000259" key="2">
    <source>
        <dbReference type="Pfam" id="PF00496"/>
    </source>
</evidence>
<dbReference type="GO" id="GO:0015833">
    <property type="term" value="P:peptide transport"/>
    <property type="evidence" value="ECO:0007669"/>
    <property type="project" value="TreeGrafter"/>
</dbReference>
<evidence type="ECO:0000313" key="4">
    <source>
        <dbReference type="Proteomes" id="UP001321047"/>
    </source>
</evidence>
<dbReference type="Proteomes" id="UP001321047">
    <property type="component" value="Unassembled WGS sequence"/>
</dbReference>
<organism evidence="3 4">
    <name type="scientific">Natronosalvus hydrolyticus</name>
    <dbReference type="NCBI Taxonomy" id="2979988"/>
    <lineage>
        <taxon>Archaea</taxon>
        <taxon>Methanobacteriati</taxon>
        <taxon>Methanobacteriota</taxon>
        <taxon>Stenosarchaea group</taxon>
        <taxon>Halobacteria</taxon>
        <taxon>Halobacteriales</taxon>
        <taxon>Natrialbaceae</taxon>
        <taxon>Natronosalvus</taxon>
    </lineage>
</organism>
<evidence type="ECO:0000256" key="1">
    <source>
        <dbReference type="SAM" id="MobiDB-lite"/>
    </source>
</evidence>
<sequence>MADSHSQRDYSDVLSRRTFVTLTGATGAAAVAGCMGGDDDDDSPGDQDDGNGDTNGDTNGDAGVDEAINEDHPDVYFNMCEVGNPVEGFTYNPYAPDGTSSKLELVYEPYALYDTVADEWVPALAEDWDFGGTEGTIQLRDDIEWGDGTPLDAESLMVQWTILEEREAAAFDFVEEVEATGDYELTFRYPDGANPDIIQQAILGNYANNPPAQFEEAAENDDVSAVDIDADEPIPSGPFELDDVSDAYHQLKPREEGHPHADNYNWGGYRMRNRGSNQAAHQSFIEQELDGIISLFAGPGVLGQFPDSLEQIQIPGAFGMGLTPNHDEGALGQREVRQAIAHSFDRETVIQNVGPDTKVHHPAYTGLPEAVNEGWLGEDYVDEYNQYEHDPDRAAELLDEVGLEPADVPAEVIVPAGWSDWVIGASTVVDNLSQAGFEASLNTLGGAYWGLMGSGDFELLCYPHNWGTDAFIPFFALRHKLLNREHPPGSWFNYPDTVEFEGEEIDLSEEVPKLASSQDEDEIQELVEKLTRLVNEDLPMIVVMEKYEQHFIDREFWEFPDEVDDHPRMRVFWPMYQLPRTEDSLSGADTPGLMKCTGR</sequence>
<dbReference type="RefSeq" id="WP_342806859.1">
    <property type="nucleotide sequence ID" value="NZ_JAOPJZ010000002.1"/>
</dbReference>
<feature type="region of interest" description="Disordered" evidence="1">
    <location>
        <begin position="30"/>
        <end position="67"/>
    </location>
</feature>
<protein>
    <submittedName>
        <fullName evidence="3">ABC transporter substrate-binding protein</fullName>
    </submittedName>
</protein>
<dbReference type="Gene3D" id="3.40.190.10">
    <property type="entry name" value="Periplasmic binding protein-like II"/>
    <property type="match status" value="1"/>
</dbReference>
<feature type="compositionally biased region" description="Low complexity" evidence="1">
    <location>
        <begin position="52"/>
        <end position="62"/>
    </location>
</feature>
<keyword evidence="4" id="KW-1185">Reference proteome</keyword>
<feature type="domain" description="Solute-binding protein family 5" evidence="2">
    <location>
        <begin position="119"/>
        <end position="473"/>
    </location>
</feature>
<dbReference type="SUPFAM" id="SSF53850">
    <property type="entry name" value="Periplasmic binding protein-like II"/>
    <property type="match status" value="1"/>
</dbReference>
<evidence type="ECO:0000313" key="3">
    <source>
        <dbReference type="EMBL" id="MCU4751267.1"/>
    </source>
</evidence>
<dbReference type="EMBL" id="JAOPJZ010000002">
    <property type="protein sequence ID" value="MCU4751267.1"/>
    <property type="molecule type" value="Genomic_DNA"/>
</dbReference>
<accession>A0AAP2Z634</accession>
<feature type="compositionally biased region" description="Acidic residues" evidence="1">
    <location>
        <begin position="37"/>
        <end position="51"/>
    </location>
</feature>
<dbReference type="InterPro" id="IPR039424">
    <property type="entry name" value="SBP_5"/>
</dbReference>
<gene>
    <name evidence="3" type="ORF">OB919_04595</name>
</gene>